<dbReference type="RefSeq" id="WP_115570693.1">
    <property type="nucleotide sequence ID" value="NZ_NXLT01000002.1"/>
</dbReference>
<dbReference type="EMBL" id="NXLT01000002">
    <property type="protein sequence ID" value="RDU67878.1"/>
    <property type="molecule type" value="Genomic_DNA"/>
</dbReference>
<name>A0A3D8IRF3_9HELI</name>
<dbReference type="Proteomes" id="UP000256514">
    <property type="component" value="Unassembled WGS sequence"/>
</dbReference>
<feature type="region of interest" description="Disordered" evidence="1">
    <location>
        <begin position="125"/>
        <end position="146"/>
    </location>
</feature>
<evidence type="ECO:0000313" key="2">
    <source>
        <dbReference type="EMBL" id="RDU67878.1"/>
    </source>
</evidence>
<keyword evidence="3" id="KW-1185">Reference proteome</keyword>
<sequence>MNQDIDARIFKEFLQYDLTSGSLWEIVEIFERHRTNFKQEISQYQQEITQAKQELSSLRESIKQIKTTQEHQDSIKPKPKKSPKPQTKNKTALEDIPKDYKQRILELELENRRLEIELRDLKQEIELNARESLSNTLNKKPTKDRD</sequence>
<proteinExistence type="predicted"/>
<feature type="region of interest" description="Disordered" evidence="1">
    <location>
        <begin position="53"/>
        <end position="95"/>
    </location>
</feature>
<evidence type="ECO:0000256" key="1">
    <source>
        <dbReference type="SAM" id="MobiDB-lite"/>
    </source>
</evidence>
<gene>
    <name evidence="2" type="ORF">CQA54_02835</name>
</gene>
<dbReference type="OrthoDB" id="5326193at2"/>
<protein>
    <submittedName>
        <fullName evidence="2">Uncharacterized protein</fullName>
    </submittedName>
</protein>
<organism evidence="2 3">
    <name type="scientific">Helicobacter equorum</name>
    <dbReference type="NCBI Taxonomy" id="361872"/>
    <lineage>
        <taxon>Bacteria</taxon>
        <taxon>Pseudomonadati</taxon>
        <taxon>Campylobacterota</taxon>
        <taxon>Epsilonproteobacteria</taxon>
        <taxon>Campylobacterales</taxon>
        <taxon>Helicobacteraceae</taxon>
        <taxon>Helicobacter</taxon>
    </lineage>
</organism>
<accession>A0A3D8IRF3</accession>
<reference evidence="2 3" key="1">
    <citation type="submission" date="2018-04" db="EMBL/GenBank/DDBJ databases">
        <title>Novel Campyloabacter and Helicobacter Species and Strains.</title>
        <authorList>
            <person name="Mannion A.J."/>
            <person name="Shen Z."/>
            <person name="Fox J.G."/>
        </authorList>
    </citation>
    <scope>NUCLEOTIDE SEQUENCE [LARGE SCALE GENOMIC DNA]</scope>
    <source>
        <strain evidence="2 3">MIT 12-6600</strain>
    </source>
</reference>
<evidence type="ECO:0000313" key="3">
    <source>
        <dbReference type="Proteomes" id="UP000256514"/>
    </source>
</evidence>
<comment type="caution">
    <text evidence="2">The sequence shown here is derived from an EMBL/GenBank/DDBJ whole genome shotgun (WGS) entry which is preliminary data.</text>
</comment>
<feature type="compositionally biased region" description="Basic and acidic residues" evidence="1">
    <location>
        <begin position="60"/>
        <end position="76"/>
    </location>
</feature>
<dbReference type="AlphaFoldDB" id="A0A3D8IRF3"/>